<dbReference type="PANTHER" id="PTHR45790">
    <property type="entry name" value="SIROHEME SYNTHASE-RELATED"/>
    <property type="match status" value="1"/>
</dbReference>
<evidence type="ECO:0000256" key="1">
    <source>
        <dbReference type="ARBA" id="ARBA00022603"/>
    </source>
</evidence>
<feature type="domain" description="Tetrapyrrole methylase" evidence="5">
    <location>
        <begin position="20"/>
        <end position="224"/>
    </location>
</feature>
<dbReference type="EMBL" id="JALJOT010000010">
    <property type="protein sequence ID" value="KAK9906327.1"/>
    <property type="molecule type" value="Genomic_DNA"/>
</dbReference>
<accession>A0ABR2YIN0</accession>
<gene>
    <name evidence="6" type="ORF">WJX75_000015</name>
</gene>
<dbReference type="Pfam" id="PF00590">
    <property type="entry name" value="TP_methylase"/>
    <property type="match status" value="1"/>
</dbReference>
<proteinExistence type="predicted"/>
<dbReference type="InterPro" id="IPR006366">
    <property type="entry name" value="CobA/CysG_C"/>
</dbReference>
<dbReference type="Proteomes" id="UP001491310">
    <property type="component" value="Unassembled WGS sequence"/>
</dbReference>
<reference evidence="6 7" key="1">
    <citation type="journal article" date="2024" name="Nat. Commun.">
        <title>Phylogenomics reveals the evolutionary origins of lichenization in chlorophyte algae.</title>
        <authorList>
            <person name="Puginier C."/>
            <person name="Libourel C."/>
            <person name="Otte J."/>
            <person name="Skaloud P."/>
            <person name="Haon M."/>
            <person name="Grisel S."/>
            <person name="Petersen M."/>
            <person name="Berrin J.G."/>
            <person name="Delaux P.M."/>
            <person name="Dal Grande F."/>
            <person name="Keller J."/>
        </authorList>
    </citation>
    <scope>NUCLEOTIDE SEQUENCE [LARGE SCALE GENOMIC DNA]</scope>
    <source>
        <strain evidence="6 7">SAG 216-7</strain>
    </source>
</reference>
<dbReference type="CDD" id="cd11642">
    <property type="entry name" value="SUMT"/>
    <property type="match status" value="1"/>
</dbReference>
<dbReference type="Gene3D" id="3.30.950.10">
    <property type="entry name" value="Methyltransferase, Cobalt-precorrin-4 Transmethylase, Domain 2"/>
    <property type="match status" value="1"/>
</dbReference>
<evidence type="ECO:0000256" key="4">
    <source>
        <dbReference type="ARBA" id="ARBA00023244"/>
    </source>
</evidence>
<keyword evidence="3" id="KW-0949">S-adenosyl-L-methionine</keyword>
<organism evidence="6 7">
    <name type="scientific">Coccomyxa subellipsoidea</name>
    <dbReference type="NCBI Taxonomy" id="248742"/>
    <lineage>
        <taxon>Eukaryota</taxon>
        <taxon>Viridiplantae</taxon>
        <taxon>Chlorophyta</taxon>
        <taxon>core chlorophytes</taxon>
        <taxon>Trebouxiophyceae</taxon>
        <taxon>Trebouxiophyceae incertae sedis</taxon>
        <taxon>Coccomyxaceae</taxon>
        <taxon>Coccomyxa</taxon>
    </lineage>
</organism>
<evidence type="ECO:0000259" key="5">
    <source>
        <dbReference type="Pfam" id="PF00590"/>
    </source>
</evidence>
<dbReference type="NCBIfam" id="NF004790">
    <property type="entry name" value="PRK06136.1"/>
    <property type="match status" value="1"/>
</dbReference>
<dbReference type="InterPro" id="IPR035996">
    <property type="entry name" value="4pyrrol_Methylase_sf"/>
</dbReference>
<keyword evidence="2" id="KW-0808">Transferase</keyword>
<comment type="caution">
    <text evidence="6">The sequence shown here is derived from an EMBL/GenBank/DDBJ whole genome shotgun (WGS) entry which is preliminary data.</text>
</comment>
<dbReference type="SUPFAM" id="SSF53790">
    <property type="entry name" value="Tetrapyrrole methylase"/>
    <property type="match status" value="1"/>
</dbReference>
<dbReference type="InterPro" id="IPR014777">
    <property type="entry name" value="4pyrrole_Mease_sub1"/>
</dbReference>
<dbReference type="InterPro" id="IPR000878">
    <property type="entry name" value="4pyrrol_Mease"/>
</dbReference>
<protein>
    <recommendedName>
        <fullName evidence="5">Tetrapyrrole methylase domain-containing protein</fullName>
    </recommendedName>
</protein>
<dbReference type="InterPro" id="IPR050161">
    <property type="entry name" value="Siro_Cobalamin_biosynth"/>
</dbReference>
<evidence type="ECO:0000313" key="6">
    <source>
        <dbReference type="EMBL" id="KAK9906327.1"/>
    </source>
</evidence>
<dbReference type="Gene3D" id="3.40.1010.10">
    <property type="entry name" value="Cobalt-precorrin-4 Transmethylase, Domain 1"/>
    <property type="match status" value="1"/>
</dbReference>
<evidence type="ECO:0000256" key="3">
    <source>
        <dbReference type="ARBA" id="ARBA00022691"/>
    </source>
</evidence>
<evidence type="ECO:0000313" key="7">
    <source>
        <dbReference type="Proteomes" id="UP001491310"/>
    </source>
</evidence>
<sequence length="259" mass="27113">MTRRNVTIADASSDGGGKAWLVGCGPGDVELLTLKAVKLIKAAEVILYDDLGTEAAVQEFASATAVKEYVGKRGGQKSMVQAEIDALLVRYCLQGKQVVRLKGGCPSVFSRGSSEIAALTQAGITLELVPGVSSALAAPLLAGFPLTDAHVGRSFAVTSAHDPGSIEWTAFRGVDTLVLLMSGRSLPQIVDGLLTNGWAPDTPVAIVRFAGLPEQATWMAELDTIMEATKDAGSLSPCVTVIGQFLPKRQWHAMPSHGG</sequence>
<keyword evidence="1" id="KW-0489">Methyltransferase</keyword>
<evidence type="ECO:0000256" key="2">
    <source>
        <dbReference type="ARBA" id="ARBA00022679"/>
    </source>
</evidence>
<name>A0ABR2YIN0_9CHLO</name>
<keyword evidence="7" id="KW-1185">Reference proteome</keyword>
<dbReference type="PANTHER" id="PTHR45790:SF3">
    <property type="entry name" value="S-ADENOSYL-L-METHIONINE-DEPENDENT UROPORPHYRINOGEN III METHYLTRANSFERASE, CHLOROPLASTIC"/>
    <property type="match status" value="1"/>
</dbReference>
<dbReference type="NCBIfam" id="TIGR01469">
    <property type="entry name" value="cobA_cysG_Cterm"/>
    <property type="match status" value="1"/>
</dbReference>
<keyword evidence="4" id="KW-0627">Porphyrin biosynthesis</keyword>
<dbReference type="InterPro" id="IPR014776">
    <property type="entry name" value="4pyrrole_Mease_sub2"/>
</dbReference>